<keyword evidence="2" id="KW-1185">Reference proteome</keyword>
<protein>
    <recommendedName>
        <fullName evidence="3">Tetratricopeptide repeat protein</fullName>
    </recommendedName>
</protein>
<evidence type="ECO:0008006" key="3">
    <source>
        <dbReference type="Google" id="ProtNLM"/>
    </source>
</evidence>
<dbReference type="KEGG" id="aiq:Azoinq_05940"/>
<dbReference type="EMBL" id="CP064782">
    <property type="protein sequence ID" value="QWT50134.1"/>
    <property type="molecule type" value="Genomic_DNA"/>
</dbReference>
<dbReference type="Proteomes" id="UP000683428">
    <property type="component" value="Chromosome"/>
</dbReference>
<dbReference type="AlphaFoldDB" id="A0A975XVS5"/>
<proteinExistence type="predicted"/>
<name>A0A975XVS5_9RHOO</name>
<organism evidence="1 2">
    <name type="scientific">Azospira inquinata</name>
    <dbReference type="NCBI Taxonomy" id="2785627"/>
    <lineage>
        <taxon>Bacteria</taxon>
        <taxon>Pseudomonadati</taxon>
        <taxon>Pseudomonadota</taxon>
        <taxon>Betaproteobacteria</taxon>
        <taxon>Rhodocyclales</taxon>
        <taxon>Rhodocyclaceae</taxon>
        <taxon>Azospira</taxon>
    </lineage>
</organism>
<evidence type="ECO:0000313" key="2">
    <source>
        <dbReference type="Proteomes" id="UP000683428"/>
    </source>
</evidence>
<sequence>MGLIEELADPDGGPLPGYCGDVPDPVARLLLAAAETRDDGEGESLLRQAHQQAPDNFAVYLGLYKFHFYRQHFPEAEHWMRAGLAAAAGAAGFPLDAPGPNHFAEPLGPAPRFYLFSLKALAFTLLRQHRTAEARSYLDQLERFDPQDRVGAELVKAIAAQC</sequence>
<gene>
    <name evidence="1" type="ORF">Azoinq_05940</name>
</gene>
<reference evidence="1" key="1">
    <citation type="submission" date="2020-11" db="EMBL/GenBank/DDBJ databases">
        <title>Azospira inquinata sp. nov.</title>
        <authorList>
            <person name="Moe W.M."/>
            <person name="Mikes M.C."/>
        </authorList>
    </citation>
    <scope>NUCLEOTIDE SEQUENCE</scope>
    <source>
        <strain evidence="1">Azo-3</strain>
    </source>
</reference>
<dbReference type="RefSeq" id="WP_216131063.1">
    <property type="nucleotide sequence ID" value="NZ_CP064782.1"/>
</dbReference>
<accession>A0A975XVS5</accession>
<evidence type="ECO:0000313" key="1">
    <source>
        <dbReference type="EMBL" id="QWT50134.1"/>
    </source>
</evidence>